<dbReference type="Proteomes" id="UP000507470">
    <property type="component" value="Unassembled WGS sequence"/>
</dbReference>
<reference evidence="2 3" key="1">
    <citation type="submission" date="2020-06" db="EMBL/GenBank/DDBJ databases">
        <authorList>
            <person name="Li R."/>
            <person name="Bekaert M."/>
        </authorList>
    </citation>
    <scope>NUCLEOTIDE SEQUENCE [LARGE SCALE GENOMIC DNA]</scope>
    <source>
        <strain evidence="3">wild</strain>
    </source>
</reference>
<dbReference type="PROSITE" id="PS50005">
    <property type="entry name" value="TPR"/>
    <property type="match status" value="1"/>
</dbReference>
<proteinExistence type="predicted"/>
<dbReference type="OrthoDB" id="10333963at2759"/>
<keyword evidence="1" id="KW-0802">TPR repeat</keyword>
<name>A0A6J8BGQ8_MYTCO</name>
<gene>
    <name evidence="2" type="ORF">MCOR_18879</name>
</gene>
<evidence type="ECO:0000313" key="2">
    <source>
        <dbReference type="EMBL" id="CAC5383105.1"/>
    </source>
</evidence>
<dbReference type="AlphaFoldDB" id="A0A6J8BGQ8"/>
<dbReference type="EMBL" id="CACVKT020003332">
    <property type="protein sequence ID" value="CAC5383105.1"/>
    <property type="molecule type" value="Genomic_DNA"/>
</dbReference>
<evidence type="ECO:0000256" key="1">
    <source>
        <dbReference type="PROSITE-ProRule" id="PRU00339"/>
    </source>
</evidence>
<sequence length="271" mass="31648">MEQVPKLVYEYVRQGHDPLHVYQGKRVPFSESMVSAFQNSPTAMKYKAAHEMFQKARSILDQYTKAGVDTESDCDFLQPAFQCYSKAYMCDNVLYDRSKPPDNTPDIVDQYLTHRPDDILSEFCKHIFVTKSHHIGSDFSKFEHVQMAIRTYEIFAMKVQEAKTTSENRCQILNTLYTRLGSLYTTTEQRLRAIDSFQKAYDNDHGDHESLFGIAWWLWHDDPAKAIKLIHKYLDSAPECHRKYYDAYYTLSLIYIKGTPALRSFDWITIG</sequence>
<dbReference type="Gene3D" id="1.25.40.10">
    <property type="entry name" value="Tetratricopeptide repeat domain"/>
    <property type="match status" value="1"/>
</dbReference>
<protein>
    <submittedName>
        <fullName evidence="2">Uncharacterized protein</fullName>
    </submittedName>
</protein>
<evidence type="ECO:0000313" key="3">
    <source>
        <dbReference type="Proteomes" id="UP000507470"/>
    </source>
</evidence>
<keyword evidence="3" id="KW-1185">Reference proteome</keyword>
<accession>A0A6J8BGQ8</accession>
<dbReference type="InterPro" id="IPR011990">
    <property type="entry name" value="TPR-like_helical_dom_sf"/>
</dbReference>
<feature type="repeat" description="TPR" evidence="1">
    <location>
        <begin position="174"/>
        <end position="207"/>
    </location>
</feature>
<dbReference type="InterPro" id="IPR019734">
    <property type="entry name" value="TPR_rpt"/>
</dbReference>
<dbReference type="SUPFAM" id="SSF48452">
    <property type="entry name" value="TPR-like"/>
    <property type="match status" value="1"/>
</dbReference>
<organism evidence="2 3">
    <name type="scientific">Mytilus coruscus</name>
    <name type="common">Sea mussel</name>
    <dbReference type="NCBI Taxonomy" id="42192"/>
    <lineage>
        <taxon>Eukaryota</taxon>
        <taxon>Metazoa</taxon>
        <taxon>Spiralia</taxon>
        <taxon>Lophotrochozoa</taxon>
        <taxon>Mollusca</taxon>
        <taxon>Bivalvia</taxon>
        <taxon>Autobranchia</taxon>
        <taxon>Pteriomorphia</taxon>
        <taxon>Mytilida</taxon>
        <taxon>Mytiloidea</taxon>
        <taxon>Mytilidae</taxon>
        <taxon>Mytilinae</taxon>
        <taxon>Mytilus</taxon>
    </lineage>
</organism>